<name>A0A7X3LV16_9HYPH</name>
<dbReference type="SMART" id="SM00895">
    <property type="entry name" value="FCD"/>
    <property type="match status" value="1"/>
</dbReference>
<keyword evidence="2" id="KW-0238">DNA-binding</keyword>
<dbReference type="PROSITE" id="PS50949">
    <property type="entry name" value="HTH_GNTR"/>
    <property type="match status" value="1"/>
</dbReference>
<keyword evidence="1" id="KW-0805">Transcription regulation</keyword>
<reference evidence="5 6" key="1">
    <citation type="submission" date="2019-12" db="EMBL/GenBank/DDBJ databases">
        <authorList>
            <person name="Li M."/>
        </authorList>
    </citation>
    <scope>NUCLEOTIDE SEQUENCE [LARGE SCALE GENOMIC DNA]</scope>
    <source>
        <strain evidence="5 6">GBMRC 2046</strain>
    </source>
</reference>
<dbReference type="Pfam" id="PF07729">
    <property type="entry name" value="FCD"/>
    <property type="match status" value="1"/>
</dbReference>
<evidence type="ECO:0000313" key="5">
    <source>
        <dbReference type="EMBL" id="MXN65568.1"/>
    </source>
</evidence>
<dbReference type="InterPro" id="IPR036390">
    <property type="entry name" value="WH_DNA-bd_sf"/>
</dbReference>
<dbReference type="SUPFAM" id="SSF46785">
    <property type="entry name" value="Winged helix' DNA-binding domain"/>
    <property type="match status" value="1"/>
</dbReference>
<comment type="caution">
    <text evidence="5">The sequence shown here is derived from an EMBL/GenBank/DDBJ whole genome shotgun (WGS) entry which is preliminary data.</text>
</comment>
<accession>A0A7X3LV16</accession>
<dbReference type="CDD" id="cd07377">
    <property type="entry name" value="WHTH_GntR"/>
    <property type="match status" value="1"/>
</dbReference>
<dbReference type="Gene3D" id="1.10.10.10">
    <property type="entry name" value="Winged helix-like DNA-binding domain superfamily/Winged helix DNA-binding domain"/>
    <property type="match status" value="1"/>
</dbReference>
<dbReference type="Proteomes" id="UP000433101">
    <property type="component" value="Unassembled WGS sequence"/>
</dbReference>
<dbReference type="InterPro" id="IPR011711">
    <property type="entry name" value="GntR_C"/>
</dbReference>
<protein>
    <submittedName>
        <fullName evidence="5">FCD domain-containing protein</fullName>
    </submittedName>
</protein>
<evidence type="ECO:0000256" key="3">
    <source>
        <dbReference type="ARBA" id="ARBA00023163"/>
    </source>
</evidence>
<dbReference type="Gene3D" id="1.20.120.530">
    <property type="entry name" value="GntR ligand-binding domain-like"/>
    <property type="match status" value="1"/>
</dbReference>
<evidence type="ECO:0000259" key="4">
    <source>
        <dbReference type="PROSITE" id="PS50949"/>
    </source>
</evidence>
<keyword evidence="3" id="KW-0804">Transcription</keyword>
<keyword evidence="6" id="KW-1185">Reference proteome</keyword>
<dbReference type="PANTHER" id="PTHR43537:SF45">
    <property type="entry name" value="GNTR FAMILY REGULATORY PROTEIN"/>
    <property type="match status" value="1"/>
</dbReference>
<dbReference type="GO" id="GO:0003677">
    <property type="term" value="F:DNA binding"/>
    <property type="evidence" value="ECO:0007669"/>
    <property type="project" value="UniProtKB-KW"/>
</dbReference>
<evidence type="ECO:0000256" key="1">
    <source>
        <dbReference type="ARBA" id="ARBA00023015"/>
    </source>
</evidence>
<sequence length="239" mass="26227">MNVSSLSEALVKASYDLTGPVNPGSAAGRVYAKLRELITSLDLPPNTVLSRAQIAKEHEVSQSPVREAIQELEKEGLVVSYPQSKTLVTKIDVEHARVTQFLRLGVELEVAKSLARKGNPDVLLPSYRILRMQKMAGEDRDIPEFNALDRLFHLSLFQAVGTPSLWHLISGRSGHIDRLRHLNLPDPGKMADVLTAHERILAAISSGSLADVEEQVRAHLSGTLASVGAIMKSHPEYFD</sequence>
<organism evidence="5 6">
    <name type="scientific">Stappia sediminis</name>
    <dbReference type="NCBI Taxonomy" id="2692190"/>
    <lineage>
        <taxon>Bacteria</taxon>
        <taxon>Pseudomonadati</taxon>
        <taxon>Pseudomonadota</taxon>
        <taxon>Alphaproteobacteria</taxon>
        <taxon>Hyphomicrobiales</taxon>
        <taxon>Stappiaceae</taxon>
        <taxon>Stappia</taxon>
    </lineage>
</organism>
<feature type="domain" description="HTH gntR-type" evidence="4">
    <location>
        <begin position="24"/>
        <end position="91"/>
    </location>
</feature>
<proteinExistence type="predicted"/>
<dbReference type="PANTHER" id="PTHR43537">
    <property type="entry name" value="TRANSCRIPTIONAL REGULATOR, GNTR FAMILY"/>
    <property type="match status" value="1"/>
</dbReference>
<dbReference type="GO" id="GO:0003700">
    <property type="term" value="F:DNA-binding transcription factor activity"/>
    <property type="evidence" value="ECO:0007669"/>
    <property type="project" value="InterPro"/>
</dbReference>
<dbReference type="InterPro" id="IPR008920">
    <property type="entry name" value="TF_FadR/GntR_C"/>
</dbReference>
<dbReference type="SUPFAM" id="SSF48008">
    <property type="entry name" value="GntR ligand-binding domain-like"/>
    <property type="match status" value="1"/>
</dbReference>
<dbReference type="Pfam" id="PF00392">
    <property type="entry name" value="GntR"/>
    <property type="match status" value="1"/>
</dbReference>
<dbReference type="SMART" id="SM00345">
    <property type="entry name" value="HTH_GNTR"/>
    <property type="match status" value="1"/>
</dbReference>
<evidence type="ECO:0000313" key="6">
    <source>
        <dbReference type="Proteomes" id="UP000433101"/>
    </source>
</evidence>
<gene>
    <name evidence="5" type="ORF">GR183_11705</name>
</gene>
<evidence type="ECO:0000256" key="2">
    <source>
        <dbReference type="ARBA" id="ARBA00023125"/>
    </source>
</evidence>
<dbReference type="AlphaFoldDB" id="A0A7X3LV16"/>
<dbReference type="EMBL" id="WUMV01000003">
    <property type="protein sequence ID" value="MXN65568.1"/>
    <property type="molecule type" value="Genomic_DNA"/>
</dbReference>
<dbReference type="RefSeq" id="WP_160775737.1">
    <property type="nucleotide sequence ID" value="NZ_WUMV01000003.1"/>
</dbReference>
<dbReference type="InterPro" id="IPR000524">
    <property type="entry name" value="Tscrpt_reg_HTH_GntR"/>
</dbReference>
<dbReference type="InterPro" id="IPR036388">
    <property type="entry name" value="WH-like_DNA-bd_sf"/>
</dbReference>